<dbReference type="NCBIfam" id="TIGR00007">
    <property type="entry name" value="1-(5-phosphoribosyl)-5-[(5-phosphoribosylamino)methylideneamino]imidazole-4-carboxamide isomerase"/>
    <property type="match status" value="1"/>
</dbReference>
<dbReference type="FunFam" id="3.20.20.70:FF:000009">
    <property type="entry name" value="1-(5-phosphoribosyl)-5-[(5-phosphoribosylamino)methylideneamino] imidazole-4-carboxamide isomerase"/>
    <property type="match status" value="1"/>
</dbReference>
<dbReference type="InterPro" id="IPR006063">
    <property type="entry name" value="HisA_bact_arch"/>
</dbReference>
<feature type="active site" description="Proton acceptor" evidence="9">
    <location>
        <position position="7"/>
    </location>
</feature>
<sequence length="241" mass="25861">MIFPAMDLMDGGCVRLLKGDFAARTNYATDPIEVANNYASAGAEWMHIVDLDGAKNGQAEQSDLILKIANSADIKVQTGGGLRDLAQIKRLLEGGVNRVVIGSLAVTNPQMVKHWLRDVGPDAICLALDVNQGEDGEFRPATKGWTEASNKTIWDVIGDYLGSGLKTILVTDIGRDGMQTGGNIDLYKRIQSEFPSLDLISSGGVGTLDHVRDLKAIDPYGIIIGKALYEGAFTLPEAIQC</sequence>
<dbReference type="PANTHER" id="PTHR43090:SF2">
    <property type="entry name" value="1-(5-PHOSPHORIBOSYL)-5-[(5-PHOSPHORIBOSYLAMINO)METHYLIDENEAMINO] IMIDAZOLE-4-CARBOXAMIDE ISOMERASE"/>
    <property type="match status" value="1"/>
</dbReference>
<evidence type="ECO:0000256" key="7">
    <source>
        <dbReference type="ARBA" id="ARBA00023102"/>
    </source>
</evidence>
<comment type="catalytic activity">
    <reaction evidence="1 9 11">
        <text>1-(5-phospho-beta-D-ribosyl)-5-[(5-phospho-beta-D-ribosylamino)methylideneamino]imidazole-4-carboxamide = 5-[(5-phospho-1-deoxy-D-ribulos-1-ylimino)methylamino]-1-(5-phospho-beta-D-ribosyl)imidazole-4-carboxamide</text>
        <dbReference type="Rhea" id="RHEA:15469"/>
        <dbReference type="ChEBI" id="CHEBI:58435"/>
        <dbReference type="ChEBI" id="CHEBI:58525"/>
        <dbReference type="EC" id="5.3.1.16"/>
    </reaction>
</comment>
<keyword evidence="7 9" id="KW-0368">Histidine biosynthesis</keyword>
<comment type="caution">
    <text evidence="12">The sequence shown here is derived from an EMBL/GenBank/DDBJ whole genome shotgun (WGS) entry which is preliminary data.</text>
</comment>
<evidence type="ECO:0000256" key="1">
    <source>
        <dbReference type="ARBA" id="ARBA00000901"/>
    </source>
</evidence>
<dbReference type="Gene3D" id="3.20.20.70">
    <property type="entry name" value="Aldolase class I"/>
    <property type="match status" value="1"/>
</dbReference>
<dbReference type="InterPro" id="IPR011060">
    <property type="entry name" value="RibuloseP-bd_barrel"/>
</dbReference>
<dbReference type="PANTHER" id="PTHR43090">
    <property type="entry name" value="1-(5-PHOSPHORIBOSYL)-5-[(5-PHOSPHORIBOSYLAMINO)METHYLIDENEAMINO] IMIDAZOLE-4-CARBOXAMIDE ISOMERASE"/>
    <property type="match status" value="1"/>
</dbReference>
<evidence type="ECO:0000256" key="6">
    <source>
        <dbReference type="ARBA" id="ARBA00022605"/>
    </source>
</evidence>
<proteinExistence type="inferred from homology"/>
<keyword evidence="8 9" id="KW-0413">Isomerase</keyword>
<dbReference type="InterPro" id="IPR006062">
    <property type="entry name" value="His_biosynth"/>
</dbReference>
<protein>
    <recommendedName>
        <fullName evidence="9 11">1-(5-phosphoribosyl)-5-[(5-phosphoribosylamino)methylideneamino] imidazole-4-carboxamide isomerase</fullName>
        <ecNumber evidence="9 11">5.3.1.16</ecNumber>
    </recommendedName>
    <alternativeName>
        <fullName evidence="9">Phosphoribosylformimino-5-aminoimidazole carboxamide ribotide isomerase</fullName>
    </alternativeName>
</protein>
<dbReference type="Pfam" id="PF00977">
    <property type="entry name" value="His_biosynth"/>
    <property type="match status" value="1"/>
</dbReference>
<feature type="active site" description="Proton donor" evidence="9">
    <location>
        <position position="129"/>
    </location>
</feature>
<evidence type="ECO:0000256" key="2">
    <source>
        <dbReference type="ARBA" id="ARBA00004496"/>
    </source>
</evidence>
<evidence type="ECO:0000256" key="11">
    <source>
        <dbReference type="RuleBase" id="RU003658"/>
    </source>
</evidence>
<dbReference type="GO" id="GO:0000162">
    <property type="term" value="P:L-tryptophan biosynthetic process"/>
    <property type="evidence" value="ECO:0007669"/>
    <property type="project" value="TreeGrafter"/>
</dbReference>
<dbReference type="InterPro" id="IPR013785">
    <property type="entry name" value="Aldolase_TIM"/>
</dbReference>
<keyword evidence="5 9" id="KW-0963">Cytoplasm</keyword>
<evidence type="ECO:0000256" key="9">
    <source>
        <dbReference type="HAMAP-Rule" id="MF_01014"/>
    </source>
</evidence>
<dbReference type="RefSeq" id="WP_189581001.1">
    <property type="nucleotide sequence ID" value="NZ_BMYV01000001.1"/>
</dbReference>
<dbReference type="InterPro" id="IPR023016">
    <property type="entry name" value="HisA/PriA"/>
</dbReference>
<keyword evidence="13" id="KW-1185">Reference proteome</keyword>
<evidence type="ECO:0000256" key="10">
    <source>
        <dbReference type="RuleBase" id="RU003657"/>
    </source>
</evidence>
<comment type="subcellular location">
    <subcellularLocation>
        <location evidence="2 9 11">Cytoplasm</location>
    </subcellularLocation>
</comment>
<dbReference type="GO" id="GO:0000105">
    <property type="term" value="P:L-histidine biosynthetic process"/>
    <property type="evidence" value="ECO:0007669"/>
    <property type="project" value="UniProtKB-UniRule"/>
</dbReference>
<evidence type="ECO:0000313" key="13">
    <source>
        <dbReference type="Proteomes" id="UP000600865"/>
    </source>
</evidence>
<comment type="pathway">
    <text evidence="3 9 11">Amino-acid biosynthesis; L-histidine biosynthesis; L-histidine from 5-phospho-alpha-D-ribose 1-diphosphate: step 4/9.</text>
</comment>
<dbReference type="GO" id="GO:0005737">
    <property type="term" value="C:cytoplasm"/>
    <property type="evidence" value="ECO:0007669"/>
    <property type="project" value="UniProtKB-SubCell"/>
</dbReference>
<evidence type="ECO:0000256" key="3">
    <source>
        <dbReference type="ARBA" id="ARBA00005133"/>
    </source>
</evidence>
<keyword evidence="6 9" id="KW-0028">Amino-acid biosynthesis</keyword>
<dbReference type="SUPFAM" id="SSF51366">
    <property type="entry name" value="Ribulose-phoshate binding barrel"/>
    <property type="match status" value="1"/>
</dbReference>
<accession>A0A918KF92</accession>
<organism evidence="12 13">
    <name type="scientific">Litorimonas cladophorae</name>
    <dbReference type="NCBI Taxonomy" id="1220491"/>
    <lineage>
        <taxon>Bacteria</taxon>
        <taxon>Pseudomonadati</taxon>
        <taxon>Pseudomonadota</taxon>
        <taxon>Alphaproteobacteria</taxon>
        <taxon>Maricaulales</taxon>
        <taxon>Robiginitomaculaceae</taxon>
    </lineage>
</organism>
<dbReference type="AlphaFoldDB" id="A0A918KF92"/>
<reference evidence="12 13" key="1">
    <citation type="journal article" date="2014" name="Int. J. Syst. Evol. Microbiol.">
        <title>Complete genome sequence of Corynebacterium casei LMG S-19264T (=DSM 44701T), isolated from a smear-ripened cheese.</title>
        <authorList>
            <consortium name="US DOE Joint Genome Institute (JGI-PGF)"/>
            <person name="Walter F."/>
            <person name="Albersmeier A."/>
            <person name="Kalinowski J."/>
            <person name="Ruckert C."/>
        </authorList>
    </citation>
    <scope>NUCLEOTIDE SEQUENCE [LARGE SCALE GENOMIC DNA]</scope>
    <source>
        <strain evidence="12 13">KCTC 23968</strain>
    </source>
</reference>
<gene>
    <name evidence="9 12" type="primary">hisA</name>
    <name evidence="12" type="ORF">GCM10011309_05530</name>
</gene>
<dbReference type="GO" id="GO:0003949">
    <property type="term" value="F:1-(5-phosphoribosyl)-5-[(5-phosphoribosylamino)methylideneamino]imidazole-4-carboxamide isomerase activity"/>
    <property type="evidence" value="ECO:0007669"/>
    <property type="project" value="UniProtKB-UniRule"/>
</dbReference>
<evidence type="ECO:0000256" key="4">
    <source>
        <dbReference type="ARBA" id="ARBA00009667"/>
    </source>
</evidence>
<dbReference type="InterPro" id="IPR044524">
    <property type="entry name" value="Isoase_HisA-like"/>
</dbReference>
<dbReference type="HAMAP" id="MF_01014">
    <property type="entry name" value="HisA"/>
    <property type="match status" value="1"/>
</dbReference>
<evidence type="ECO:0000256" key="8">
    <source>
        <dbReference type="ARBA" id="ARBA00023235"/>
    </source>
</evidence>
<dbReference type="Proteomes" id="UP000600865">
    <property type="component" value="Unassembled WGS sequence"/>
</dbReference>
<evidence type="ECO:0000313" key="12">
    <source>
        <dbReference type="EMBL" id="GGX58961.1"/>
    </source>
</evidence>
<dbReference type="CDD" id="cd04732">
    <property type="entry name" value="HisA"/>
    <property type="match status" value="1"/>
</dbReference>
<dbReference type="EMBL" id="BMYV01000001">
    <property type="protein sequence ID" value="GGX58961.1"/>
    <property type="molecule type" value="Genomic_DNA"/>
</dbReference>
<name>A0A918KF92_9PROT</name>
<comment type="similarity">
    <text evidence="4 9 10">Belongs to the HisA/HisF family.</text>
</comment>
<dbReference type="EC" id="5.3.1.16" evidence="9 11"/>
<evidence type="ECO:0000256" key="5">
    <source>
        <dbReference type="ARBA" id="ARBA00022490"/>
    </source>
</evidence>